<gene>
    <name evidence="2" type="ORF">AB2U05_09555</name>
</gene>
<dbReference type="Gene3D" id="1.10.287.1060">
    <property type="entry name" value="ESAT-6-like"/>
    <property type="match status" value="1"/>
</dbReference>
<evidence type="ECO:0008006" key="3">
    <source>
        <dbReference type="Google" id="ProtNLM"/>
    </source>
</evidence>
<evidence type="ECO:0000256" key="1">
    <source>
        <dbReference type="SAM" id="MobiDB-lite"/>
    </source>
</evidence>
<organism evidence="2">
    <name type="scientific">Streptomyces sp. Y1</name>
    <dbReference type="NCBI Taxonomy" id="3238634"/>
    <lineage>
        <taxon>Bacteria</taxon>
        <taxon>Bacillati</taxon>
        <taxon>Actinomycetota</taxon>
        <taxon>Actinomycetes</taxon>
        <taxon>Kitasatosporales</taxon>
        <taxon>Streptomycetaceae</taxon>
        <taxon>Streptomyces</taxon>
    </lineage>
</organism>
<dbReference type="AlphaFoldDB" id="A0AB39THS5"/>
<dbReference type="EMBL" id="CP163445">
    <property type="protein sequence ID" value="XDQ78696.1"/>
    <property type="molecule type" value="Genomic_DNA"/>
</dbReference>
<evidence type="ECO:0000313" key="2">
    <source>
        <dbReference type="EMBL" id="XDQ78696.1"/>
    </source>
</evidence>
<reference evidence="2" key="1">
    <citation type="submission" date="2024-07" db="EMBL/GenBank/DDBJ databases">
        <authorList>
            <person name="Yu S.T."/>
        </authorList>
    </citation>
    <scope>NUCLEOTIDE SEQUENCE</scope>
    <source>
        <strain evidence="2">Y1</strain>
    </source>
</reference>
<feature type="region of interest" description="Disordered" evidence="1">
    <location>
        <begin position="82"/>
        <end position="111"/>
    </location>
</feature>
<accession>A0AB39THS5</accession>
<protein>
    <recommendedName>
        <fullName evidence="3">Excreted virulence factor EspC (Type VII ESX diderm)</fullName>
    </recommendedName>
</protein>
<name>A0AB39THS5_9ACTN</name>
<sequence>MAEGSGYTIEAGGVEEQAKALDKAAGDQGKLHRSTVDPVCYGDNVFGGEDADPAYRNFSTAWHDETDVLASALKELADKVRGSAGHYRKAENTATTGLHQAATGGDPRPFG</sequence>
<proteinExistence type="predicted"/>
<dbReference type="RefSeq" id="WP_369183015.1">
    <property type="nucleotide sequence ID" value="NZ_CP163445.1"/>
</dbReference>